<dbReference type="EMBL" id="CAFZ01000114">
    <property type="protein sequence ID" value="CCA71324.1"/>
    <property type="molecule type" value="Genomic_DNA"/>
</dbReference>
<dbReference type="PROSITE" id="PS51340">
    <property type="entry name" value="MOSC"/>
    <property type="match status" value="1"/>
</dbReference>
<dbReference type="InParanoid" id="G4TJ22"/>
<dbReference type="AlphaFoldDB" id="G4TJ22"/>
<dbReference type="Pfam" id="PF03476">
    <property type="entry name" value="MOSC_N"/>
    <property type="match status" value="1"/>
</dbReference>
<dbReference type="HOGENOM" id="CLU_028286_1_0_1"/>
<accession>G4TJ22</accession>
<dbReference type="GO" id="GO:0030151">
    <property type="term" value="F:molybdenum ion binding"/>
    <property type="evidence" value="ECO:0007669"/>
    <property type="project" value="InterPro"/>
</dbReference>
<dbReference type="PANTHER" id="PTHR14237">
    <property type="entry name" value="MOLYBDOPTERIN COFACTOR SULFURASE MOSC"/>
    <property type="match status" value="1"/>
</dbReference>
<dbReference type="Proteomes" id="UP000007148">
    <property type="component" value="Unassembled WGS sequence"/>
</dbReference>
<dbReference type="PANTHER" id="PTHR14237:SF19">
    <property type="entry name" value="MITOCHONDRIAL AMIDOXIME REDUCING COMPONENT 1"/>
    <property type="match status" value="1"/>
</dbReference>
<dbReference type="OrthoDB" id="17255at2759"/>
<dbReference type="InterPro" id="IPR005303">
    <property type="entry name" value="MOCOS_middle"/>
</dbReference>
<dbReference type="InterPro" id="IPR011037">
    <property type="entry name" value="Pyrv_Knase-like_insert_dom_sf"/>
</dbReference>
<gene>
    <name evidence="2" type="ORF">PIIN_05263</name>
</gene>
<evidence type="ECO:0000313" key="3">
    <source>
        <dbReference type="Proteomes" id="UP000007148"/>
    </source>
</evidence>
<dbReference type="eggNOG" id="KOG2362">
    <property type="taxonomic scope" value="Eukaryota"/>
</dbReference>
<dbReference type="SUPFAM" id="SSF141673">
    <property type="entry name" value="MOSC N-terminal domain-like"/>
    <property type="match status" value="1"/>
</dbReference>
<keyword evidence="3" id="KW-1185">Reference proteome</keyword>
<dbReference type="InterPro" id="IPR005302">
    <property type="entry name" value="MoCF_Sase_C"/>
</dbReference>
<protein>
    <recommendedName>
        <fullName evidence="1">MOSC domain-containing protein</fullName>
    </recommendedName>
</protein>
<reference evidence="2 3" key="1">
    <citation type="journal article" date="2011" name="PLoS Pathog.">
        <title>Endophytic Life Strategies Decoded by Genome and Transcriptome Analyses of the Mutualistic Root Symbiont Piriformospora indica.</title>
        <authorList>
            <person name="Zuccaro A."/>
            <person name="Lahrmann U."/>
            <person name="Guldener U."/>
            <person name="Langen G."/>
            <person name="Pfiffi S."/>
            <person name="Biedenkopf D."/>
            <person name="Wong P."/>
            <person name="Samans B."/>
            <person name="Grimm C."/>
            <person name="Basiewicz M."/>
            <person name="Murat C."/>
            <person name="Martin F."/>
            <person name="Kogel K.H."/>
        </authorList>
    </citation>
    <scope>NUCLEOTIDE SEQUENCE [LARGE SCALE GENOMIC DNA]</scope>
    <source>
        <strain evidence="2 3">DSM 11827</strain>
    </source>
</reference>
<proteinExistence type="predicted"/>
<organism evidence="2 3">
    <name type="scientific">Serendipita indica (strain DSM 11827)</name>
    <name type="common">Root endophyte fungus</name>
    <name type="synonym">Piriformospora indica</name>
    <dbReference type="NCBI Taxonomy" id="1109443"/>
    <lineage>
        <taxon>Eukaryota</taxon>
        <taxon>Fungi</taxon>
        <taxon>Dikarya</taxon>
        <taxon>Basidiomycota</taxon>
        <taxon>Agaricomycotina</taxon>
        <taxon>Agaricomycetes</taxon>
        <taxon>Sebacinales</taxon>
        <taxon>Serendipitaceae</taxon>
        <taxon>Serendipita</taxon>
    </lineage>
</organism>
<name>G4TJ22_SERID</name>
<sequence length="388" mass="43886">MVSWPTPPLIRNVRIPTHPEYALIGLFIPLLVYFWRQRSRSTVSTIITRIFVHPIKSCRGTSVPAWEYTPEGLKHDRTFVIVDKNTHKTITAREIPKNRRDSQGTDTRNSFSKRNYYWRCKDILGTSRRGCQELDKVSEHNNCFSYSDESRLDDIQIWSHTTDGYICESLEQGGLDPSGALSKYLERDVLLIRKGPTTRHLKPTAAFPALQGSAVFQDGYPILVASEESLVDVQTKLSLSAAGVEGWKINGVAGEWTGELVMERFRPNVVVEGAGKPYAEEEWEEISFTTTERSGRASSEYGRMLLVSRCTRCQLPNIEPSTGIQHKHVPYKVLAKYRRVDPARPYTPCFGVNAVPQESGVYRVGDTVHVRRFAAAGKLPEKEVIVKN</sequence>
<evidence type="ECO:0000259" key="1">
    <source>
        <dbReference type="PROSITE" id="PS51340"/>
    </source>
</evidence>
<dbReference type="Pfam" id="PF03473">
    <property type="entry name" value="MOSC"/>
    <property type="match status" value="1"/>
</dbReference>
<dbReference type="STRING" id="1109443.G4TJ22"/>
<dbReference type="OMA" id="ARQYPQM"/>
<evidence type="ECO:0000313" key="2">
    <source>
        <dbReference type="EMBL" id="CCA71324.1"/>
    </source>
</evidence>
<feature type="domain" description="MOSC" evidence="1">
    <location>
        <begin position="195"/>
        <end position="371"/>
    </location>
</feature>
<dbReference type="GO" id="GO:0003824">
    <property type="term" value="F:catalytic activity"/>
    <property type="evidence" value="ECO:0007669"/>
    <property type="project" value="InterPro"/>
</dbReference>
<dbReference type="SUPFAM" id="SSF50800">
    <property type="entry name" value="PK beta-barrel domain-like"/>
    <property type="match status" value="1"/>
</dbReference>
<comment type="caution">
    <text evidence="2">The sequence shown here is derived from an EMBL/GenBank/DDBJ whole genome shotgun (WGS) entry which is preliminary data.</text>
</comment>
<dbReference type="GO" id="GO:0030170">
    <property type="term" value="F:pyridoxal phosphate binding"/>
    <property type="evidence" value="ECO:0007669"/>
    <property type="project" value="InterPro"/>
</dbReference>